<dbReference type="SUPFAM" id="SSF51283">
    <property type="entry name" value="dUTPase-like"/>
    <property type="match status" value="1"/>
</dbReference>
<evidence type="ECO:0000313" key="9">
    <source>
        <dbReference type="Proteomes" id="UP000268162"/>
    </source>
</evidence>
<proteinExistence type="inferred from homology"/>
<dbReference type="STRING" id="215637.A0A4P9ZLR2"/>
<comment type="pathway">
    <text evidence="1 6">Pyrimidine metabolism; dUMP biosynthesis; dUMP from dCTP (dUTP route): step 2/2.</text>
</comment>
<dbReference type="EC" id="3.6.1.23" evidence="6"/>
<dbReference type="UniPathway" id="UPA00610">
    <property type="reaction ID" value="UER00666"/>
</dbReference>
<evidence type="ECO:0000256" key="6">
    <source>
        <dbReference type="RuleBase" id="RU367024"/>
    </source>
</evidence>
<evidence type="ECO:0000256" key="2">
    <source>
        <dbReference type="ARBA" id="ARBA00006581"/>
    </source>
</evidence>
<keyword evidence="9" id="KW-1185">Reference proteome</keyword>
<dbReference type="InterPro" id="IPR029054">
    <property type="entry name" value="dUTPase-like"/>
</dbReference>
<dbReference type="PANTHER" id="PTHR11241:SF0">
    <property type="entry name" value="DEOXYURIDINE 5'-TRIPHOSPHATE NUCLEOTIDOHYDROLASE"/>
    <property type="match status" value="1"/>
</dbReference>
<evidence type="ECO:0000256" key="5">
    <source>
        <dbReference type="ARBA" id="ARBA00023080"/>
    </source>
</evidence>
<dbReference type="GO" id="GO:0000287">
    <property type="term" value="F:magnesium ion binding"/>
    <property type="evidence" value="ECO:0007669"/>
    <property type="project" value="UniProtKB-UniRule"/>
</dbReference>
<evidence type="ECO:0000313" key="8">
    <source>
        <dbReference type="EMBL" id="RKP34075.1"/>
    </source>
</evidence>
<feature type="domain" description="dUTPase-like" evidence="7">
    <location>
        <begin position="9"/>
        <end position="103"/>
    </location>
</feature>
<dbReference type="GO" id="GO:0006226">
    <property type="term" value="P:dUMP biosynthetic process"/>
    <property type="evidence" value="ECO:0007669"/>
    <property type="project" value="UniProtKB-UniRule"/>
</dbReference>
<dbReference type="InterPro" id="IPR008181">
    <property type="entry name" value="dUTPase"/>
</dbReference>
<comment type="function">
    <text evidence="6">Involved in nucleotide metabolism via production of dUMP, the immediate precursor of thymidine nucleotides, and decreases the intracellular concentration of dUTP so that uracil cannot be incorporated into DNA.</text>
</comment>
<dbReference type="InterPro" id="IPR036157">
    <property type="entry name" value="dUTPase-like_sf"/>
</dbReference>
<keyword evidence="6" id="KW-0460">Magnesium</keyword>
<keyword evidence="5 6" id="KW-0546">Nucleotide metabolism</keyword>
<sequence>MYVSTKPGIPIPTKAHPSDVGFDVAIWSDVIIDPGDVVRLPTGLHCTPPAGTYLRLVERSKWALRGLNVAGGVIDPEYTGDIMVITSNLSKRPLEIKAGEKIA</sequence>
<organism evidence="8 9">
    <name type="scientific">Dimargaris cristalligena</name>
    <dbReference type="NCBI Taxonomy" id="215637"/>
    <lineage>
        <taxon>Eukaryota</taxon>
        <taxon>Fungi</taxon>
        <taxon>Fungi incertae sedis</taxon>
        <taxon>Zoopagomycota</taxon>
        <taxon>Kickxellomycotina</taxon>
        <taxon>Dimargaritomycetes</taxon>
        <taxon>Dimargaritales</taxon>
        <taxon>Dimargaritaceae</taxon>
        <taxon>Dimargaris</taxon>
    </lineage>
</organism>
<evidence type="ECO:0000256" key="3">
    <source>
        <dbReference type="ARBA" id="ARBA00011233"/>
    </source>
</evidence>
<dbReference type="Proteomes" id="UP000268162">
    <property type="component" value="Unassembled WGS sequence"/>
</dbReference>
<dbReference type="Gene3D" id="2.70.40.10">
    <property type="match status" value="1"/>
</dbReference>
<dbReference type="AlphaFoldDB" id="A0A4P9ZLR2"/>
<comment type="subunit">
    <text evidence="3 6">Homotrimer.</text>
</comment>
<reference evidence="9" key="1">
    <citation type="journal article" date="2018" name="Nat. Microbiol.">
        <title>Leveraging single-cell genomics to expand the fungal tree of life.</title>
        <authorList>
            <person name="Ahrendt S.R."/>
            <person name="Quandt C.A."/>
            <person name="Ciobanu D."/>
            <person name="Clum A."/>
            <person name="Salamov A."/>
            <person name="Andreopoulos B."/>
            <person name="Cheng J.F."/>
            <person name="Woyke T."/>
            <person name="Pelin A."/>
            <person name="Henrissat B."/>
            <person name="Reynolds N.K."/>
            <person name="Benny G.L."/>
            <person name="Smith M.E."/>
            <person name="James T.Y."/>
            <person name="Grigoriev I.V."/>
        </authorList>
    </citation>
    <scope>NUCLEOTIDE SEQUENCE [LARGE SCALE GENOMIC DNA]</scope>
    <source>
        <strain evidence="9">RSA 468</strain>
    </source>
</reference>
<evidence type="ECO:0000256" key="4">
    <source>
        <dbReference type="ARBA" id="ARBA00022801"/>
    </source>
</evidence>
<dbReference type="GO" id="GO:0004170">
    <property type="term" value="F:dUTP diphosphatase activity"/>
    <property type="evidence" value="ECO:0007669"/>
    <property type="project" value="UniProtKB-UniRule"/>
</dbReference>
<dbReference type="GO" id="GO:0046081">
    <property type="term" value="P:dUTP catabolic process"/>
    <property type="evidence" value="ECO:0007669"/>
    <property type="project" value="UniProtKB-UniRule"/>
</dbReference>
<comment type="catalytic activity">
    <reaction evidence="6">
        <text>dUTP + H2O = dUMP + diphosphate + H(+)</text>
        <dbReference type="Rhea" id="RHEA:10248"/>
        <dbReference type="ChEBI" id="CHEBI:15377"/>
        <dbReference type="ChEBI" id="CHEBI:15378"/>
        <dbReference type="ChEBI" id="CHEBI:33019"/>
        <dbReference type="ChEBI" id="CHEBI:61555"/>
        <dbReference type="ChEBI" id="CHEBI:246422"/>
        <dbReference type="EC" id="3.6.1.23"/>
    </reaction>
</comment>
<dbReference type="PANTHER" id="PTHR11241">
    <property type="entry name" value="DEOXYURIDINE 5'-TRIPHOSPHATE NUCLEOTIDOHYDROLASE"/>
    <property type="match status" value="1"/>
</dbReference>
<dbReference type="InterPro" id="IPR033704">
    <property type="entry name" value="dUTPase_trimeric"/>
</dbReference>
<keyword evidence="6" id="KW-0479">Metal-binding</keyword>
<protein>
    <recommendedName>
        <fullName evidence="6">Deoxyuridine 5'-triphosphate nucleotidohydrolase</fullName>
        <shortName evidence="6">dUTPase</shortName>
        <ecNumber evidence="6">3.6.1.23</ecNumber>
    </recommendedName>
    <alternativeName>
        <fullName evidence="6">dUTP pyrophosphatase</fullName>
    </alternativeName>
</protein>
<name>A0A4P9ZLR2_9FUNG</name>
<accession>A0A4P9ZLR2</accession>
<gene>
    <name evidence="8" type="ORF">BJ085DRAFT_15165</name>
</gene>
<dbReference type="Pfam" id="PF00692">
    <property type="entry name" value="dUTPase"/>
    <property type="match status" value="1"/>
</dbReference>
<dbReference type="EMBL" id="ML003374">
    <property type="protein sequence ID" value="RKP34075.1"/>
    <property type="molecule type" value="Genomic_DNA"/>
</dbReference>
<evidence type="ECO:0000259" key="7">
    <source>
        <dbReference type="Pfam" id="PF00692"/>
    </source>
</evidence>
<comment type="cofactor">
    <cofactor evidence="6">
        <name>Mg(2+)</name>
        <dbReference type="ChEBI" id="CHEBI:18420"/>
    </cofactor>
</comment>
<comment type="similarity">
    <text evidence="2 6">Belongs to the dUTPase family.</text>
</comment>
<evidence type="ECO:0000256" key="1">
    <source>
        <dbReference type="ARBA" id="ARBA00005142"/>
    </source>
</evidence>
<keyword evidence="4 6" id="KW-0378">Hydrolase</keyword>
<dbReference type="CDD" id="cd07557">
    <property type="entry name" value="trimeric_dUTPase"/>
    <property type="match status" value="1"/>
</dbReference>